<keyword evidence="3" id="KW-1185">Reference proteome</keyword>
<dbReference type="InterPro" id="IPR014710">
    <property type="entry name" value="RmlC-like_jellyroll"/>
</dbReference>
<dbReference type="SUPFAM" id="SSF51735">
    <property type="entry name" value="NAD(P)-binding Rossmann-fold domains"/>
    <property type="match status" value="1"/>
</dbReference>
<dbReference type="RefSeq" id="YP_001648294.1">
    <property type="nucleotide sequence ID" value="NC_010191.2"/>
</dbReference>
<name>A9YWB5_9PHYC</name>
<dbReference type="Proteomes" id="UP000203890">
    <property type="component" value="Segment"/>
</dbReference>
<reference evidence="2 3" key="1">
    <citation type="journal article" date="2008" name="PLoS ONE">
        <title>Life-cycle and genome of OtV5, a large DNA virus of the pelagic marine unicellular green alga Ostreococcus tauri.</title>
        <authorList>
            <person name="Derelle E."/>
            <person name="Ferraz C."/>
            <person name="Escande M.L."/>
            <person name="Eychenie S."/>
            <person name="Cooke R."/>
            <person name="Piganeau G."/>
            <person name="Desdevises Y."/>
            <person name="Bellec L."/>
            <person name="Moreau H."/>
            <person name="Grimsley N."/>
        </authorList>
    </citation>
    <scope>NUCLEOTIDE SEQUENCE [LARGE SCALE GENOMIC DNA]</scope>
    <source>
        <strain evidence="2 3">OtV5</strain>
    </source>
</reference>
<dbReference type="GO" id="GO:0048269">
    <property type="term" value="C:methionine adenosyltransferase complex"/>
    <property type="evidence" value="ECO:0007669"/>
    <property type="project" value="TreeGrafter"/>
</dbReference>
<dbReference type="GeneID" id="5845739"/>
<organism evidence="2 3">
    <name type="scientific">Ostreococcus tauri virus OtV5</name>
    <dbReference type="NCBI Taxonomy" id="1785753"/>
    <lineage>
        <taxon>Viruses</taxon>
        <taxon>Varidnaviria</taxon>
        <taxon>Bamfordvirae</taxon>
        <taxon>Nucleocytoviricota</taxon>
        <taxon>Megaviricetes</taxon>
        <taxon>Algavirales</taxon>
        <taxon>Phycodnaviridae</taxon>
        <taxon>Prasinovirus</taxon>
        <taxon>Prasinovirus ostreotauri</taxon>
    </lineage>
</organism>
<dbReference type="OrthoDB" id="33001at10239"/>
<dbReference type="GO" id="GO:0008830">
    <property type="term" value="F:dTDP-4-dehydrorhamnose 3,5-epimerase activity"/>
    <property type="evidence" value="ECO:0007669"/>
    <property type="project" value="InterPro"/>
</dbReference>
<dbReference type="InterPro" id="IPR011051">
    <property type="entry name" value="RmlC_Cupin_sf"/>
</dbReference>
<dbReference type="Pfam" id="PF01370">
    <property type="entry name" value="Epimerase"/>
    <property type="match status" value="1"/>
</dbReference>
<dbReference type="Gene3D" id="3.40.50.720">
    <property type="entry name" value="NAD(P)-binding Rossmann-like Domain"/>
    <property type="match status" value="1"/>
</dbReference>
<dbReference type="InterPro" id="IPR036291">
    <property type="entry name" value="NAD(P)-bd_dom_sf"/>
</dbReference>
<protein>
    <submittedName>
        <fullName evidence="2">Putative NAD-dependent epimerase/dehydratase</fullName>
    </submittedName>
</protein>
<dbReference type="GO" id="GO:0006556">
    <property type="term" value="P:S-adenosylmethionine biosynthetic process"/>
    <property type="evidence" value="ECO:0007669"/>
    <property type="project" value="TreeGrafter"/>
</dbReference>
<dbReference type="Gene3D" id="2.60.120.10">
    <property type="entry name" value="Jelly Rolls"/>
    <property type="match status" value="1"/>
</dbReference>
<dbReference type="Pfam" id="PF00908">
    <property type="entry name" value="dTDP_sugar_isom"/>
    <property type="match status" value="1"/>
</dbReference>
<dbReference type="PANTHER" id="PTHR10491:SF4">
    <property type="entry name" value="METHIONINE ADENOSYLTRANSFERASE 2 SUBUNIT BETA"/>
    <property type="match status" value="1"/>
</dbReference>
<dbReference type="InterPro" id="IPR001509">
    <property type="entry name" value="Epimerase_deHydtase"/>
</dbReference>
<gene>
    <name evidence="2" type="ORF">OtV5_196</name>
</gene>
<dbReference type="InterPro" id="IPR005913">
    <property type="entry name" value="dTDP_dehydrorham_reduct"/>
</dbReference>
<accession>A9YWB5</accession>
<evidence type="ECO:0000313" key="2">
    <source>
        <dbReference type="EMBL" id="ABY27998.1"/>
    </source>
</evidence>
<evidence type="ECO:0000313" key="3">
    <source>
        <dbReference type="Proteomes" id="UP000203890"/>
    </source>
</evidence>
<dbReference type="EMBL" id="EU304328">
    <property type="protein sequence ID" value="ABY27998.1"/>
    <property type="molecule type" value="Genomic_DNA"/>
</dbReference>
<dbReference type="KEGG" id="vg:5845739"/>
<proteinExistence type="predicted"/>
<evidence type="ECO:0000259" key="1">
    <source>
        <dbReference type="Pfam" id="PF01370"/>
    </source>
</evidence>
<dbReference type="PANTHER" id="PTHR10491">
    <property type="entry name" value="DTDP-4-DEHYDRORHAMNOSE REDUCTASE"/>
    <property type="match status" value="1"/>
</dbReference>
<feature type="domain" description="NAD-dependent epimerase/dehydratase" evidence="1">
    <location>
        <begin position="146"/>
        <end position="272"/>
    </location>
</feature>
<dbReference type="InterPro" id="IPR000888">
    <property type="entry name" value="RmlC-like"/>
</dbReference>
<dbReference type="GO" id="GO:0048270">
    <property type="term" value="F:methionine adenosyltransferase regulator activity"/>
    <property type="evidence" value="ECO:0007669"/>
    <property type="project" value="TreeGrafter"/>
</dbReference>
<dbReference type="SUPFAM" id="SSF51182">
    <property type="entry name" value="RmlC-like cupins"/>
    <property type="match status" value="1"/>
</dbReference>
<sequence>MRSFKDHRGEILFNIDESPFEIKQCFSTLNEKYVLRGLHCSPYPKFITVNNGKIFDVIVKPDGTYDAYNLKKGDSLLIEPNCAHGYFCFEQSEIIYFLGGTFDASNEKNYLWNDPYLNIQWPHEVKNAVVSMKDMNNQVFKIFDTVVLGHTGYIGKNILKHVPKSIGLDVRLENIPDLRKYFNILKPKNVICAAGISGKPTIDWCESHKCETIFTNVTCQLNLIHLCKEMGIHLTIIGSGAVYDGNKLFTELDEPNFKGTFYSKARCILEEIIRSTYIDDVLYLRMLYPITCDEDPKCFIEKLKLRTSNIHDTQITVTILPLLLPKLQNILDQKVTGILNFVNNGITTPSELLKILNIKHKMSLEKTNRGLCCLDSSKLKQYISVDDVTLKYL</sequence>